<reference evidence="12 13" key="1">
    <citation type="submission" date="2019-06" db="EMBL/GenBank/DDBJ databases">
        <title>Draft genome sequence of the filamentous fungus Phialemoniopsis curvata isolated from diesel fuel.</title>
        <authorList>
            <person name="Varaljay V.A."/>
            <person name="Lyon W.J."/>
            <person name="Crouch A.L."/>
            <person name="Drake C.E."/>
            <person name="Hollomon J.M."/>
            <person name="Nadeau L.J."/>
            <person name="Nunn H.S."/>
            <person name="Stevenson B.S."/>
            <person name="Bojanowski C.L."/>
            <person name="Crookes-Goodson W.J."/>
        </authorList>
    </citation>
    <scope>NUCLEOTIDE SEQUENCE [LARGE SCALE GENOMIC DNA]</scope>
    <source>
        <strain evidence="12 13">D216</strain>
    </source>
</reference>
<evidence type="ECO:0000256" key="7">
    <source>
        <dbReference type="ARBA" id="ARBA00023157"/>
    </source>
</evidence>
<keyword evidence="4" id="KW-0964">Secreted</keyword>
<dbReference type="GeneID" id="41970853"/>
<evidence type="ECO:0000313" key="12">
    <source>
        <dbReference type="EMBL" id="TPX16844.1"/>
    </source>
</evidence>
<keyword evidence="5" id="KW-0325">Glycoprotein</keyword>
<dbReference type="GO" id="GO:0005576">
    <property type="term" value="C:extracellular region"/>
    <property type="evidence" value="ECO:0007669"/>
    <property type="project" value="UniProtKB-SubCell"/>
</dbReference>
<evidence type="ECO:0000256" key="5">
    <source>
        <dbReference type="ARBA" id="ARBA00022622"/>
    </source>
</evidence>
<dbReference type="OrthoDB" id="3065412at2759"/>
<organism evidence="12 13">
    <name type="scientific">Thyridium curvatum</name>
    <dbReference type="NCBI Taxonomy" id="1093900"/>
    <lineage>
        <taxon>Eukaryota</taxon>
        <taxon>Fungi</taxon>
        <taxon>Dikarya</taxon>
        <taxon>Ascomycota</taxon>
        <taxon>Pezizomycotina</taxon>
        <taxon>Sordariomycetes</taxon>
        <taxon>Sordariomycetidae</taxon>
        <taxon>Thyridiales</taxon>
        <taxon>Thyridiaceae</taxon>
        <taxon>Thyridium</taxon>
    </lineage>
</organism>
<evidence type="ECO:0000256" key="10">
    <source>
        <dbReference type="SAM" id="SignalP"/>
    </source>
</evidence>
<feature type="domain" description="CFEM" evidence="11">
    <location>
        <begin position="1"/>
        <end position="92"/>
    </location>
</feature>
<dbReference type="SMART" id="SM00747">
    <property type="entry name" value="CFEM"/>
    <property type="match status" value="1"/>
</dbReference>
<protein>
    <recommendedName>
        <fullName evidence="11">CFEM domain-containing protein</fullName>
    </recommendedName>
</protein>
<keyword evidence="5" id="KW-0336">GPI-anchor</keyword>
<name>A0A507BDQ4_9PEZI</name>
<evidence type="ECO:0000256" key="3">
    <source>
        <dbReference type="ARBA" id="ARBA00010031"/>
    </source>
</evidence>
<feature type="binding site" description="axial binding residue" evidence="9">
    <location>
        <position position="45"/>
    </location>
    <ligand>
        <name>heme</name>
        <dbReference type="ChEBI" id="CHEBI:30413"/>
    </ligand>
    <ligandPart>
        <name>Fe</name>
        <dbReference type="ChEBI" id="CHEBI:18248"/>
    </ligandPart>
</feature>
<dbReference type="RefSeq" id="XP_030998555.1">
    <property type="nucleotide sequence ID" value="XM_031137703.1"/>
</dbReference>
<comment type="caution">
    <text evidence="9">Lacks conserved residue(s) required for the propagation of feature annotation.</text>
</comment>
<dbReference type="AlphaFoldDB" id="A0A507BDQ4"/>
<keyword evidence="5" id="KW-0472">Membrane</keyword>
<accession>A0A507BDQ4</accession>
<keyword evidence="8" id="KW-0449">Lipoprotein</keyword>
<comment type="similarity">
    <text evidence="3">Belongs to the RBT5 family.</text>
</comment>
<keyword evidence="9" id="KW-0479">Metal-binding</keyword>
<evidence type="ECO:0000313" key="13">
    <source>
        <dbReference type="Proteomes" id="UP000319257"/>
    </source>
</evidence>
<keyword evidence="9" id="KW-0349">Heme</keyword>
<dbReference type="EMBL" id="SKBQ01000015">
    <property type="protein sequence ID" value="TPX16844.1"/>
    <property type="molecule type" value="Genomic_DNA"/>
</dbReference>
<proteinExistence type="inferred from homology"/>
<dbReference type="Pfam" id="PF05730">
    <property type="entry name" value="CFEM"/>
    <property type="match status" value="1"/>
</dbReference>
<feature type="chain" id="PRO_5021243224" description="CFEM domain-containing protein" evidence="10">
    <location>
        <begin position="18"/>
        <end position="92"/>
    </location>
</feature>
<dbReference type="GO" id="GO:0046872">
    <property type="term" value="F:metal ion binding"/>
    <property type="evidence" value="ECO:0007669"/>
    <property type="project" value="UniProtKB-UniRule"/>
</dbReference>
<keyword evidence="6 10" id="KW-0732">Signal</keyword>
<comment type="subcellular location">
    <subcellularLocation>
        <location evidence="1">Membrane</location>
        <topology evidence="1">Lipid-anchor</topology>
        <topology evidence="1">GPI-anchor</topology>
    </subcellularLocation>
    <subcellularLocation>
        <location evidence="2">Secreted</location>
    </subcellularLocation>
</comment>
<keyword evidence="9" id="KW-0408">Iron</keyword>
<gene>
    <name evidence="12" type="ORF">E0L32_003406</name>
</gene>
<dbReference type="Proteomes" id="UP000319257">
    <property type="component" value="Unassembled WGS sequence"/>
</dbReference>
<evidence type="ECO:0000256" key="9">
    <source>
        <dbReference type="PROSITE-ProRule" id="PRU01356"/>
    </source>
</evidence>
<comment type="caution">
    <text evidence="12">The sequence shown here is derived from an EMBL/GenBank/DDBJ whole genome shotgun (WGS) entry which is preliminary data.</text>
</comment>
<evidence type="ECO:0000256" key="2">
    <source>
        <dbReference type="ARBA" id="ARBA00004613"/>
    </source>
</evidence>
<keyword evidence="7" id="KW-1015">Disulfide bond</keyword>
<dbReference type="InParanoid" id="A0A507BDQ4"/>
<evidence type="ECO:0000259" key="11">
    <source>
        <dbReference type="PROSITE" id="PS52012"/>
    </source>
</evidence>
<dbReference type="PROSITE" id="PS52012">
    <property type="entry name" value="CFEM"/>
    <property type="match status" value="1"/>
</dbReference>
<sequence>MQLKLTLFSALAALAAAQDVSKIPDCSLNCFVDNFPLSGCKDLVDFKCSCAAPKAYQDAMANCIVGHCDNDGIVATVNWVSATCASVGVPWP</sequence>
<dbReference type="GO" id="GO:0098552">
    <property type="term" value="C:side of membrane"/>
    <property type="evidence" value="ECO:0007669"/>
    <property type="project" value="UniProtKB-KW"/>
</dbReference>
<dbReference type="InterPro" id="IPR008427">
    <property type="entry name" value="Extracellular_membr_CFEM_dom"/>
</dbReference>
<feature type="signal peptide" evidence="10">
    <location>
        <begin position="1"/>
        <end position="17"/>
    </location>
</feature>
<evidence type="ECO:0000256" key="1">
    <source>
        <dbReference type="ARBA" id="ARBA00004589"/>
    </source>
</evidence>
<keyword evidence="13" id="KW-1185">Reference proteome</keyword>
<evidence type="ECO:0000256" key="8">
    <source>
        <dbReference type="ARBA" id="ARBA00023288"/>
    </source>
</evidence>
<evidence type="ECO:0000256" key="6">
    <source>
        <dbReference type="ARBA" id="ARBA00022729"/>
    </source>
</evidence>
<evidence type="ECO:0000256" key="4">
    <source>
        <dbReference type="ARBA" id="ARBA00022525"/>
    </source>
</evidence>